<organism evidence="1 2">
    <name type="scientific">Rhododendron molle</name>
    <name type="common">Chinese azalea</name>
    <name type="synonym">Azalea mollis</name>
    <dbReference type="NCBI Taxonomy" id="49168"/>
    <lineage>
        <taxon>Eukaryota</taxon>
        <taxon>Viridiplantae</taxon>
        <taxon>Streptophyta</taxon>
        <taxon>Embryophyta</taxon>
        <taxon>Tracheophyta</taxon>
        <taxon>Spermatophyta</taxon>
        <taxon>Magnoliopsida</taxon>
        <taxon>eudicotyledons</taxon>
        <taxon>Gunneridae</taxon>
        <taxon>Pentapetalae</taxon>
        <taxon>asterids</taxon>
        <taxon>Ericales</taxon>
        <taxon>Ericaceae</taxon>
        <taxon>Ericoideae</taxon>
        <taxon>Rhodoreae</taxon>
        <taxon>Rhododendron</taxon>
    </lineage>
</organism>
<keyword evidence="2" id="KW-1185">Reference proteome</keyword>
<proteinExistence type="predicted"/>
<reference evidence="1" key="1">
    <citation type="submission" date="2022-02" db="EMBL/GenBank/DDBJ databases">
        <title>Plant Genome Project.</title>
        <authorList>
            <person name="Zhang R.-G."/>
        </authorList>
    </citation>
    <scope>NUCLEOTIDE SEQUENCE</scope>
    <source>
        <strain evidence="1">AT1</strain>
    </source>
</reference>
<evidence type="ECO:0000313" key="2">
    <source>
        <dbReference type="Proteomes" id="UP001062846"/>
    </source>
</evidence>
<dbReference type="EMBL" id="CM046389">
    <property type="protein sequence ID" value="KAI8567510.1"/>
    <property type="molecule type" value="Genomic_DNA"/>
</dbReference>
<name>A0ACC0PPV3_RHOML</name>
<evidence type="ECO:0000313" key="1">
    <source>
        <dbReference type="EMBL" id="KAI8567510.1"/>
    </source>
</evidence>
<comment type="caution">
    <text evidence="1">The sequence shown here is derived from an EMBL/GenBank/DDBJ whole genome shotgun (WGS) entry which is preliminary data.</text>
</comment>
<sequence>MEYMLSLKELYDPIEHKGKRLDSIKVEECNKSNRKTVVMIRQFIGQEVFQHVAQETDAYVLWVKLVEMYQLKSSRNKALLMRQLVNLKLRSGDLVAVHSSEFQSLVKQLSSVGLDFDDELQALLLLSSLPDDWEVLVVSLSNSV</sequence>
<protein>
    <submittedName>
        <fullName evidence="1">Uncharacterized protein</fullName>
    </submittedName>
</protein>
<accession>A0ACC0PPV3</accession>
<gene>
    <name evidence="1" type="ORF">RHMOL_Rhmol02G0128400</name>
</gene>
<dbReference type="Proteomes" id="UP001062846">
    <property type="component" value="Chromosome 2"/>
</dbReference>